<dbReference type="PRINTS" id="PR00080">
    <property type="entry name" value="SDRFAMILY"/>
</dbReference>
<dbReference type="PRINTS" id="PR00081">
    <property type="entry name" value="GDHRDH"/>
</dbReference>
<dbReference type="Gene3D" id="3.40.50.720">
    <property type="entry name" value="NAD(P)-binding Rossmann-like Domain"/>
    <property type="match status" value="1"/>
</dbReference>
<dbReference type="Pfam" id="PF13561">
    <property type="entry name" value="adh_short_C2"/>
    <property type="match status" value="1"/>
</dbReference>
<protein>
    <submittedName>
        <fullName evidence="3">3-oxoacyl-[acyl-carrier protein] reductase</fullName>
        <ecNumber evidence="3">1.1.1.100</ecNumber>
    </submittedName>
</protein>
<keyword evidence="2 3" id="KW-0560">Oxidoreductase</keyword>
<dbReference type="PANTHER" id="PTHR42760:SF133">
    <property type="entry name" value="3-OXOACYL-[ACYL-CARRIER-PROTEIN] REDUCTASE"/>
    <property type="match status" value="1"/>
</dbReference>
<dbReference type="SUPFAM" id="SSF51735">
    <property type="entry name" value="NAD(P)-binding Rossmann-fold domains"/>
    <property type="match status" value="1"/>
</dbReference>
<dbReference type="PANTHER" id="PTHR42760">
    <property type="entry name" value="SHORT-CHAIN DEHYDROGENASES/REDUCTASES FAMILY MEMBER"/>
    <property type="match status" value="1"/>
</dbReference>
<organism evidence="3">
    <name type="scientific">hydrothermal vent metagenome</name>
    <dbReference type="NCBI Taxonomy" id="652676"/>
    <lineage>
        <taxon>unclassified sequences</taxon>
        <taxon>metagenomes</taxon>
        <taxon>ecological metagenomes</taxon>
    </lineage>
</organism>
<name>A0A160TPC9_9ZZZZ</name>
<dbReference type="InterPro" id="IPR020904">
    <property type="entry name" value="Sc_DH/Rdtase_CS"/>
</dbReference>
<dbReference type="InterPro" id="IPR036291">
    <property type="entry name" value="NAD(P)-bd_dom_sf"/>
</dbReference>
<dbReference type="GO" id="GO:0048038">
    <property type="term" value="F:quinone binding"/>
    <property type="evidence" value="ECO:0007669"/>
    <property type="project" value="TreeGrafter"/>
</dbReference>
<dbReference type="NCBIfam" id="NF005559">
    <property type="entry name" value="PRK07231.1"/>
    <property type="match status" value="1"/>
</dbReference>
<dbReference type="EMBL" id="CZRL01000036">
    <property type="protein sequence ID" value="CUS50739.1"/>
    <property type="molecule type" value="Genomic_DNA"/>
</dbReference>
<proteinExistence type="inferred from homology"/>
<dbReference type="EC" id="1.1.1.100" evidence="3"/>
<sequence>MNDTLFSLSGRTAMVTGASSGLGRTFASVLAAAGASVVLTGRRMELLEQACVEITSQGGEALAVTMDVTDENTVTQGFDEAERSCGCIDILVNNSGIAHGESALEIASSDWDRVIDTNLRGAWRVARESGKRLIKAGKPGSIINIASILGFRVIKGVAPYAISKAGLVQMTHSLALEWSRYAIRVNAIAPGFIDTDMNREFFKTEAGLSMQKRIPMRRVGDPDELAGALLLLASDASSYMTGSVVTVDGGHLQSTL</sequence>
<evidence type="ECO:0000256" key="1">
    <source>
        <dbReference type="ARBA" id="ARBA00006484"/>
    </source>
</evidence>
<dbReference type="AlphaFoldDB" id="A0A160TPC9"/>
<dbReference type="GO" id="GO:0004316">
    <property type="term" value="F:3-oxoacyl-[acyl-carrier-protein] reductase (NADPH) activity"/>
    <property type="evidence" value="ECO:0007669"/>
    <property type="project" value="UniProtKB-EC"/>
</dbReference>
<evidence type="ECO:0000256" key="2">
    <source>
        <dbReference type="ARBA" id="ARBA00023002"/>
    </source>
</evidence>
<dbReference type="GO" id="GO:0006633">
    <property type="term" value="P:fatty acid biosynthetic process"/>
    <property type="evidence" value="ECO:0007669"/>
    <property type="project" value="TreeGrafter"/>
</dbReference>
<comment type="similarity">
    <text evidence="1">Belongs to the short-chain dehydrogenases/reductases (SDR) family.</text>
</comment>
<reference evidence="3" key="1">
    <citation type="submission" date="2015-10" db="EMBL/GenBank/DDBJ databases">
        <authorList>
            <person name="Gilbert D.G."/>
        </authorList>
    </citation>
    <scope>NUCLEOTIDE SEQUENCE</scope>
</reference>
<dbReference type="InterPro" id="IPR002347">
    <property type="entry name" value="SDR_fam"/>
</dbReference>
<gene>
    <name evidence="3" type="ORF">MGWOODY_XGa1184</name>
</gene>
<dbReference type="FunFam" id="3.40.50.720:FF:000084">
    <property type="entry name" value="Short-chain dehydrogenase reductase"/>
    <property type="match status" value="1"/>
</dbReference>
<evidence type="ECO:0000313" key="3">
    <source>
        <dbReference type="EMBL" id="CUS50739.1"/>
    </source>
</evidence>
<dbReference type="CDD" id="cd05233">
    <property type="entry name" value="SDR_c"/>
    <property type="match status" value="1"/>
</dbReference>
<dbReference type="PROSITE" id="PS00061">
    <property type="entry name" value="ADH_SHORT"/>
    <property type="match status" value="1"/>
</dbReference>
<accession>A0A160TPC9</accession>